<dbReference type="EMBL" id="CP011125">
    <property type="protein sequence ID" value="AKF08919.1"/>
    <property type="molecule type" value="Genomic_DNA"/>
</dbReference>
<keyword evidence="4" id="KW-1185">Reference proteome</keyword>
<dbReference type="KEGG" id="samy:DB32_006068"/>
<evidence type="ECO:0000313" key="4">
    <source>
        <dbReference type="Proteomes" id="UP000034883"/>
    </source>
</evidence>
<keyword evidence="2" id="KW-0732">Signal</keyword>
<name>A0A0F6SGL8_9BACT</name>
<protein>
    <submittedName>
        <fullName evidence="3">Uncharacterized protein</fullName>
    </submittedName>
</protein>
<sequence length="196" mass="20105">MPSRALACFALLLAACSTSRLTEPDASSFDAGVDAAAPAVDAGTDATVDASTPPDTGPEGADIGEPCVDDDACRYPDDLGDELPECLGGPTPFNNGNAWTNGYCVTPCAPPPAIVDGAALEQGDCPDGALCVPFREEYGLCLRGCESDDDCRTEDGYYCRRAFGGGINEDPSTSNGVCMASHCQSRGCPRSAVCAC</sequence>
<gene>
    <name evidence="3" type="ORF">DB32_006068</name>
</gene>
<feature type="region of interest" description="Disordered" evidence="1">
    <location>
        <begin position="43"/>
        <end position="63"/>
    </location>
</feature>
<organism evidence="3 4">
    <name type="scientific">Sandaracinus amylolyticus</name>
    <dbReference type="NCBI Taxonomy" id="927083"/>
    <lineage>
        <taxon>Bacteria</taxon>
        <taxon>Pseudomonadati</taxon>
        <taxon>Myxococcota</taxon>
        <taxon>Polyangia</taxon>
        <taxon>Polyangiales</taxon>
        <taxon>Sandaracinaceae</taxon>
        <taxon>Sandaracinus</taxon>
    </lineage>
</organism>
<dbReference type="AlphaFoldDB" id="A0A0F6SGL8"/>
<dbReference type="OrthoDB" id="5524734at2"/>
<dbReference type="RefSeq" id="WP_053236017.1">
    <property type="nucleotide sequence ID" value="NZ_CP011125.1"/>
</dbReference>
<feature type="signal peptide" evidence="2">
    <location>
        <begin position="1"/>
        <end position="22"/>
    </location>
</feature>
<dbReference type="PROSITE" id="PS51257">
    <property type="entry name" value="PROKAR_LIPOPROTEIN"/>
    <property type="match status" value="1"/>
</dbReference>
<dbReference type="Proteomes" id="UP000034883">
    <property type="component" value="Chromosome"/>
</dbReference>
<proteinExistence type="predicted"/>
<evidence type="ECO:0000256" key="2">
    <source>
        <dbReference type="SAM" id="SignalP"/>
    </source>
</evidence>
<dbReference type="STRING" id="927083.DB32_006068"/>
<feature type="chain" id="PRO_5002509800" evidence="2">
    <location>
        <begin position="23"/>
        <end position="196"/>
    </location>
</feature>
<evidence type="ECO:0000313" key="3">
    <source>
        <dbReference type="EMBL" id="AKF08919.1"/>
    </source>
</evidence>
<evidence type="ECO:0000256" key="1">
    <source>
        <dbReference type="SAM" id="MobiDB-lite"/>
    </source>
</evidence>
<accession>A0A0F6SGL8</accession>
<reference evidence="3 4" key="1">
    <citation type="submission" date="2015-03" db="EMBL/GenBank/DDBJ databases">
        <title>Genome assembly of Sandaracinus amylolyticus DSM 53668.</title>
        <authorList>
            <person name="Sharma G."/>
            <person name="Subramanian S."/>
        </authorList>
    </citation>
    <scope>NUCLEOTIDE SEQUENCE [LARGE SCALE GENOMIC DNA]</scope>
    <source>
        <strain evidence="3 4">DSM 53668</strain>
    </source>
</reference>